<feature type="compositionally biased region" description="Polar residues" evidence="9">
    <location>
        <begin position="58"/>
        <end position="73"/>
    </location>
</feature>
<comment type="function">
    <text evidence="1 8">Involved in nucleolar integrity and required for processing of the pre-rRNA for the 60S ribosome subunit.</text>
</comment>
<evidence type="ECO:0000256" key="8">
    <source>
        <dbReference type="RuleBase" id="RU363084"/>
    </source>
</evidence>
<evidence type="ECO:0000313" key="11">
    <source>
        <dbReference type="Proteomes" id="UP000014071"/>
    </source>
</evidence>
<name>R9P1R2_PSEHS</name>
<keyword evidence="5 8" id="KW-0698">rRNA processing</keyword>
<evidence type="ECO:0000256" key="5">
    <source>
        <dbReference type="ARBA" id="ARBA00022552"/>
    </source>
</evidence>
<proteinExistence type="inferred from homology"/>
<keyword evidence="7 8" id="KW-0539">Nucleus</keyword>
<dbReference type="Pfam" id="PF03879">
    <property type="entry name" value="Cgr1"/>
    <property type="match status" value="1"/>
</dbReference>
<evidence type="ECO:0000256" key="4">
    <source>
        <dbReference type="ARBA" id="ARBA00022517"/>
    </source>
</evidence>
<dbReference type="OrthoDB" id="277961at2759"/>
<evidence type="ECO:0000256" key="9">
    <source>
        <dbReference type="SAM" id="MobiDB-lite"/>
    </source>
</evidence>
<keyword evidence="4 8" id="KW-0690">Ribosome biogenesis</keyword>
<accession>R9P1R2</accession>
<evidence type="ECO:0000256" key="6">
    <source>
        <dbReference type="ARBA" id="ARBA00023054"/>
    </source>
</evidence>
<feature type="region of interest" description="Disordered" evidence="9">
    <location>
        <begin position="1"/>
        <end position="25"/>
    </location>
</feature>
<dbReference type="GO" id="GO:0006364">
    <property type="term" value="P:rRNA processing"/>
    <property type="evidence" value="ECO:0007669"/>
    <property type="project" value="UniProtKB-UniRule"/>
</dbReference>
<organism evidence="10 11">
    <name type="scientific">Pseudozyma hubeiensis (strain SY62)</name>
    <name type="common">Yeast</name>
    <dbReference type="NCBI Taxonomy" id="1305764"/>
    <lineage>
        <taxon>Eukaryota</taxon>
        <taxon>Fungi</taxon>
        <taxon>Dikarya</taxon>
        <taxon>Basidiomycota</taxon>
        <taxon>Ustilaginomycotina</taxon>
        <taxon>Ustilaginomycetes</taxon>
        <taxon>Ustilaginales</taxon>
        <taxon>Ustilaginaceae</taxon>
        <taxon>Pseudozyma</taxon>
    </lineage>
</organism>
<reference evidence="11" key="1">
    <citation type="journal article" date="2013" name="Genome Announc.">
        <title>Draft genome sequence of the basidiomycetous yeast-like fungus Pseudozyma hubeiensis SY62, which produces an abundant amount of the biosurfactant mannosylerythritol lipids.</title>
        <authorList>
            <person name="Konishi M."/>
            <person name="Hatada Y."/>
            <person name="Horiuchi J."/>
        </authorList>
    </citation>
    <scope>NUCLEOTIDE SEQUENCE [LARGE SCALE GENOMIC DNA]</scope>
    <source>
        <strain evidence="11">SY62</strain>
    </source>
</reference>
<comment type="subcellular location">
    <subcellularLocation>
        <location evidence="2 8">Nucleus</location>
        <location evidence="2 8">Nucleolus</location>
    </subcellularLocation>
</comment>
<dbReference type="GeneID" id="24107963"/>
<gene>
    <name evidence="10" type="ORF">PHSY_002672</name>
</gene>
<sequence>MVGPARKAHRQSSGAAAVPAIIDPDHRPSLILLQSLIRPLSKMSTKASSSSDMLPAKPTSTTTVTIAGKQKTTPWEKKMEQRRKQESIKQREREMKAEKESEAERKKQITRDRKQMAEEKARLEIMAQKVSWNNSIDIRFEEL</sequence>
<dbReference type="HOGENOM" id="CLU_1807068_0_0_1"/>
<feature type="compositionally biased region" description="Basic residues" evidence="9">
    <location>
        <begin position="1"/>
        <end position="10"/>
    </location>
</feature>
<keyword evidence="6" id="KW-0175">Coiled coil</keyword>
<feature type="compositionally biased region" description="Basic and acidic residues" evidence="9">
    <location>
        <begin position="74"/>
        <end position="118"/>
    </location>
</feature>
<dbReference type="RefSeq" id="XP_012188684.1">
    <property type="nucleotide sequence ID" value="XM_012333294.1"/>
</dbReference>
<dbReference type="AlphaFoldDB" id="R9P1R2"/>
<evidence type="ECO:0000256" key="7">
    <source>
        <dbReference type="ARBA" id="ARBA00023242"/>
    </source>
</evidence>
<evidence type="ECO:0000256" key="2">
    <source>
        <dbReference type="ARBA" id="ARBA00004604"/>
    </source>
</evidence>
<dbReference type="eggNOG" id="ENOG502SCS3">
    <property type="taxonomic scope" value="Eukaryota"/>
</dbReference>
<evidence type="ECO:0000313" key="10">
    <source>
        <dbReference type="EMBL" id="GAC95097.1"/>
    </source>
</evidence>
<dbReference type="EMBL" id="DF238790">
    <property type="protein sequence ID" value="GAC95097.1"/>
    <property type="molecule type" value="Genomic_DNA"/>
</dbReference>
<evidence type="ECO:0000256" key="1">
    <source>
        <dbReference type="ARBA" id="ARBA00004090"/>
    </source>
</evidence>
<dbReference type="InterPro" id="IPR005579">
    <property type="entry name" value="Cgr1-like"/>
</dbReference>
<protein>
    <recommendedName>
        <fullName evidence="8">rRNA-processing protein</fullName>
    </recommendedName>
</protein>
<evidence type="ECO:0000256" key="3">
    <source>
        <dbReference type="ARBA" id="ARBA00007869"/>
    </source>
</evidence>
<dbReference type="Proteomes" id="UP000014071">
    <property type="component" value="Unassembled WGS sequence"/>
</dbReference>
<comment type="similarity">
    <text evidence="3 8">Belongs to the CGR1 family.</text>
</comment>
<feature type="region of interest" description="Disordered" evidence="9">
    <location>
        <begin position="44"/>
        <end position="118"/>
    </location>
</feature>
<keyword evidence="11" id="KW-1185">Reference proteome</keyword>
<dbReference type="GO" id="GO:0005730">
    <property type="term" value="C:nucleolus"/>
    <property type="evidence" value="ECO:0007669"/>
    <property type="project" value="UniProtKB-SubCell"/>
</dbReference>